<dbReference type="PANTHER" id="PTHR47485:SF1">
    <property type="entry name" value="THYLAKOID LUMENAL 17.4 KDA PROTEIN, CHLOROPLASTIC"/>
    <property type="match status" value="1"/>
</dbReference>
<sequence length="237" mass="27281">MYIKIIKGKNKFAMEVTVEMARNQSVKGNFHYNNIEKKDKNFMYQNLQRSNCYNSNFSNSNFDYVSFRGAHFKSCGFFKCTFRWSEFIGTNLKGSSMSNAVFENTIFDSANLDGVNFKDAKFNNTIFLSTDIEKARNLDSKNPNIKIFHEMPQLEISAELAKAVETVMKNEYVKKARVLDTKEGTFNPLSLMILLNIFDEATLIKGLNIIAVQQNRSFHTLSYVIKLLKKYKVDGTL</sequence>
<dbReference type="Proteomes" id="UP000190951">
    <property type="component" value="Chromosome"/>
</dbReference>
<evidence type="ECO:0000256" key="1">
    <source>
        <dbReference type="ARBA" id="ARBA00022737"/>
    </source>
</evidence>
<organism evidence="2 3">
    <name type="scientific">Clostridium felsineum</name>
    <dbReference type="NCBI Taxonomy" id="36839"/>
    <lineage>
        <taxon>Bacteria</taxon>
        <taxon>Bacillati</taxon>
        <taxon>Bacillota</taxon>
        <taxon>Clostridia</taxon>
        <taxon>Eubacteriales</taxon>
        <taxon>Clostridiaceae</taxon>
        <taxon>Clostridium</taxon>
    </lineage>
</organism>
<name>A0A1S8M9Y7_9CLOT</name>
<dbReference type="EMBL" id="CP096983">
    <property type="protein sequence ID" value="URZ13664.1"/>
    <property type="molecule type" value="Genomic_DNA"/>
</dbReference>
<dbReference type="STRING" id="84029.CROST_21230"/>
<dbReference type="Gene3D" id="2.160.20.80">
    <property type="entry name" value="E3 ubiquitin-protein ligase SopA"/>
    <property type="match status" value="2"/>
</dbReference>
<dbReference type="InterPro" id="IPR001646">
    <property type="entry name" value="5peptide_repeat"/>
</dbReference>
<keyword evidence="1" id="KW-0677">Repeat</keyword>
<gene>
    <name evidence="2" type="ORF">CROST_044300</name>
</gene>
<dbReference type="KEGG" id="crw:CROST_044300"/>
<dbReference type="AlphaFoldDB" id="A0A1S8M9Y7"/>
<dbReference type="PANTHER" id="PTHR47485">
    <property type="entry name" value="THYLAKOID LUMENAL 17.4 KDA PROTEIN, CHLOROPLASTIC"/>
    <property type="match status" value="1"/>
</dbReference>
<evidence type="ECO:0000313" key="3">
    <source>
        <dbReference type="Proteomes" id="UP000190951"/>
    </source>
</evidence>
<protein>
    <submittedName>
        <fullName evidence="2">Uncharacterized protein</fullName>
    </submittedName>
</protein>
<keyword evidence="3" id="KW-1185">Reference proteome</keyword>
<accession>A0A1S8M9Y7</accession>
<proteinExistence type="predicted"/>
<dbReference type="Pfam" id="PF00805">
    <property type="entry name" value="Pentapeptide"/>
    <property type="match status" value="2"/>
</dbReference>
<reference evidence="2 3" key="1">
    <citation type="submission" date="2022-04" db="EMBL/GenBank/DDBJ databases">
        <title>Genome sequence of C. roseum typestrain.</title>
        <authorList>
            <person name="Poehlein A."/>
            <person name="Schoch T."/>
            <person name="Duerre P."/>
            <person name="Daniel R."/>
        </authorList>
    </citation>
    <scope>NUCLEOTIDE SEQUENCE [LARGE SCALE GENOMIC DNA]</scope>
    <source>
        <strain evidence="2 3">DSM 7320</strain>
    </source>
</reference>
<evidence type="ECO:0000313" key="2">
    <source>
        <dbReference type="EMBL" id="URZ13664.1"/>
    </source>
</evidence>
<dbReference type="SUPFAM" id="SSF141571">
    <property type="entry name" value="Pentapeptide repeat-like"/>
    <property type="match status" value="1"/>
</dbReference>